<gene>
    <name evidence="1" type="ORF">METZ01_LOCUS420553</name>
</gene>
<accession>A0A382X9Z1</accession>
<reference evidence="1" key="1">
    <citation type="submission" date="2018-05" db="EMBL/GenBank/DDBJ databases">
        <authorList>
            <person name="Lanie J.A."/>
            <person name="Ng W.-L."/>
            <person name="Kazmierczak K.M."/>
            <person name="Andrzejewski T.M."/>
            <person name="Davidsen T.M."/>
            <person name="Wayne K.J."/>
            <person name="Tettelin H."/>
            <person name="Glass J.I."/>
            <person name="Rusch D."/>
            <person name="Podicherti R."/>
            <person name="Tsui H.-C.T."/>
            <person name="Winkler M.E."/>
        </authorList>
    </citation>
    <scope>NUCLEOTIDE SEQUENCE</scope>
</reference>
<dbReference type="AlphaFoldDB" id="A0A382X9Z1"/>
<evidence type="ECO:0000313" key="1">
    <source>
        <dbReference type="EMBL" id="SVD67699.1"/>
    </source>
</evidence>
<protein>
    <recommendedName>
        <fullName evidence="2">DUF1549 domain-containing protein</fullName>
    </recommendedName>
</protein>
<feature type="non-terminal residue" evidence="1">
    <location>
        <position position="1"/>
    </location>
</feature>
<name>A0A382X9Z1_9ZZZZ</name>
<feature type="non-terminal residue" evidence="1">
    <location>
        <position position="46"/>
    </location>
</feature>
<dbReference type="EMBL" id="UINC01165991">
    <property type="protein sequence ID" value="SVD67699.1"/>
    <property type="molecule type" value="Genomic_DNA"/>
</dbReference>
<organism evidence="1">
    <name type="scientific">marine metagenome</name>
    <dbReference type="NCBI Taxonomy" id="408172"/>
    <lineage>
        <taxon>unclassified sequences</taxon>
        <taxon>metagenomes</taxon>
        <taxon>ecological metagenomes</taxon>
    </lineage>
</organism>
<evidence type="ECO:0008006" key="2">
    <source>
        <dbReference type="Google" id="ProtNLM"/>
    </source>
</evidence>
<sequence>VKRPDTPNVKNAQWVRNPIDAFVLSRLEARGLAPTPEANRRTLIRR</sequence>
<proteinExistence type="predicted"/>